<sequence length="372" mass="39393">MAQSLANTIVAKNVGRNAALPQGRKACSVVSSLSSKVSVSRCLKSAPKTHASRVSHIITSVYPAKPQGPIPRPSGGFSGWKPGQYPDPALVEATLANFPEKGIGSVEECMALYLDADYKILDVRSPMEVEDEGKVGGSYNIPLLLCQKKYNPEIEKKEVVQTPNPDFIATVKETFPDTATNIIVMCSNGRQRAMQTLVALDEAGYTNLVGMKGGYNYFYYVFDNKFRRRDIGRAKTVWSADGSTGIFASGVDFLMSDGGDEGYVAKDEVDYIDWATTLAASGSATPAAAAPEPAPASFAATPTPEPTPSYAAPPAAEPVPATSAPANPFAEFLSASPEPTPSYEAPSTPAAAPGNQFAEFLTEKPGEGGSFW</sequence>
<dbReference type="AlphaFoldDB" id="A0AAE0LDT2"/>
<dbReference type="PANTHER" id="PTHR44542:SF14">
    <property type="entry name" value="PROTEIN HIGH ARSENIC CONTENT 1, MITOCHONDRIAL-RELATED"/>
    <property type="match status" value="1"/>
</dbReference>
<dbReference type="Gene3D" id="3.40.250.10">
    <property type="entry name" value="Rhodanese-like domain"/>
    <property type="match status" value="1"/>
</dbReference>
<dbReference type="SUPFAM" id="SSF52821">
    <property type="entry name" value="Rhodanese/Cell cycle control phosphatase"/>
    <property type="match status" value="1"/>
</dbReference>
<accession>A0AAE0LDT2</accession>
<evidence type="ECO:0000256" key="1">
    <source>
        <dbReference type="SAM" id="MobiDB-lite"/>
    </source>
</evidence>
<gene>
    <name evidence="3" type="ORF">CYMTET_10657</name>
</gene>
<dbReference type="CDD" id="cd00158">
    <property type="entry name" value="RHOD"/>
    <property type="match status" value="1"/>
</dbReference>
<dbReference type="InterPro" id="IPR036873">
    <property type="entry name" value="Rhodanese-like_dom_sf"/>
</dbReference>
<dbReference type="InterPro" id="IPR044684">
    <property type="entry name" value="STR17/STR18/HARC1-like"/>
</dbReference>
<evidence type="ECO:0000259" key="2">
    <source>
        <dbReference type="PROSITE" id="PS50206"/>
    </source>
</evidence>
<evidence type="ECO:0000313" key="3">
    <source>
        <dbReference type="EMBL" id="KAK3281568.1"/>
    </source>
</evidence>
<dbReference type="GO" id="GO:0003824">
    <property type="term" value="F:catalytic activity"/>
    <property type="evidence" value="ECO:0007669"/>
    <property type="project" value="InterPro"/>
</dbReference>
<dbReference type="EMBL" id="LGRX02003799">
    <property type="protein sequence ID" value="KAK3281568.1"/>
    <property type="molecule type" value="Genomic_DNA"/>
</dbReference>
<dbReference type="PROSITE" id="PS50206">
    <property type="entry name" value="RHODANESE_3"/>
    <property type="match status" value="1"/>
</dbReference>
<dbReference type="InterPro" id="IPR001763">
    <property type="entry name" value="Rhodanese-like_dom"/>
</dbReference>
<proteinExistence type="predicted"/>
<organism evidence="3 4">
    <name type="scientific">Cymbomonas tetramitiformis</name>
    <dbReference type="NCBI Taxonomy" id="36881"/>
    <lineage>
        <taxon>Eukaryota</taxon>
        <taxon>Viridiplantae</taxon>
        <taxon>Chlorophyta</taxon>
        <taxon>Pyramimonadophyceae</taxon>
        <taxon>Pyramimonadales</taxon>
        <taxon>Pyramimonadaceae</taxon>
        <taxon>Cymbomonas</taxon>
    </lineage>
</organism>
<protein>
    <recommendedName>
        <fullName evidence="2">Rhodanese domain-containing protein</fullName>
    </recommendedName>
</protein>
<feature type="domain" description="Rhodanese" evidence="2">
    <location>
        <begin position="114"/>
        <end position="227"/>
    </location>
</feature>
<feature type="region of interest" description="Disordered" evidence="1">
    <location>
        <begin position="285"/>
        <end position="355"/>
    </location>
</feature>
<feature type="compositionally biased region" description="Low complexity" evidence="1">
    <location>
        <begin position="285"/>
        <end position="326"/>
    </location>
</feature>
<reference evidence="3 4" key="1">
    <citation type="journal article" date="2015" name="Genome Biol. Evol.">
        <title>Comparative Genomics of a Bacterivorous Green Alga Reveals Evolutionary Causalities and Consequences of Phago-Mixotrophic Mode of Nutrition.</title>
        <authorList>
            <person name="Burns J.A."/>
            <person name="Paasch A."/>
            <person name="Narechania A."/>
            <person name="Kim E."/>
        </authorList>
    </citation>
    <scope>NUCLEOTIDE SEQUENCE [LARGE SCALE GENOMIC DNA]</scope>
    <source>
        <strain evidence="3 4">PLY_AMNH</strain>
    </source>
</reference>
<keyword evidence="4" id="KW-1185">Reference proteome</keyword>
<dbReference type="Proteomes" id="UP001190700">
    <property type="component" value="Unassembled WGS sequence"/>
</dbReference>
<comment type="caution">
    <text evidence="3">The sequence shown here is derived from an EMBL/GenBank/DDBJ whole genome shotgun (WGS) entry which is preliminary data.</text>
</comment>
<dbReference type="PANTHER" id="PTHR44542">
    <property type="entry name" value="THIOSULFATE SULFURTRANSFERASE 18"/>
    <property type="match status" value="1"/>
</dbReference>
<name>A0AAE0LDT2_9CHLO</name>
<evidence type="ECO:0000313" key="4">
    <source>
        <dbReference type="Proteomes" id="UP001190700"/>
    </source>
</evidence>
<dbReference type="Pfam" id="PF00581">
    <property type="entry name" value="Rhodanese"/>
    <property type="match status" value="1"/>
</dbReference>